<accession>A0A067GZE1</accession>
<protein>
    <recommendedName>
        <fullName evidence="4">Syringolide-induced protein 14-1-1</fullName>
    </recommendedName>
</protein>
<name>A0A067GZE1_CITSI</name>
<dbReference type="EMBL" id="KK784874">
    <property type="protein sequence ID" value="KDO84969.1"/>
    <property type="molecule type" value="Genomic_DNA"/>
</dbReference>
<keyword evidence="3" id="KW-1185">Reference proteome</keyword>
<sequence length="270" mass="30779">MEHKHGKAYSNILKLLPKSSVVNFQNPLYSPGREKRSDPHHHHHHMNKTKTHIGKGFSGPMMSMSLVPADARTRNLKNNNHQSLANQEPTSPKISCMGQIKHKHKQRQKFDKAKSFSVAKEEKRNTSKVFSPKQAKKHPSMLKRMFTMSKSTAARKSFDQADNHDERRSLPDRAPGLSQMKRFASGRDAFSSFDWTAQQIAPETDRGAYYSYEERGDSDEEQDEDRVIIPFSAPIAVVKGVALQPRKEVNLWKRRPMNPPAPLQLNSTLS</sequence>
<evidence type="ECO:0008006" key="4">
    <source>
        <dbReference type="Google" id="ProtNLM"/>
    </source>
</evidence>
<dbReference type="OrthoDB" id="1926132at2759"/>
<evidence type="ECO:0000256" key="1">
    <source>
        <dbReference type="SAM" id="MobiDB-lite"/>
    </source>
</evidence>
<evidence type="ECO:0000313" key="2">
    <source>
        <dbReference type="EMBL" id="KDO84969.1"/>
    </source>
</evidence>
<organism evidence="2 3">
    <name type="scientific">Citrus sinensis</name>
    <name type="common">Sweet orange</name>
    <name type="synonym">Citrus aurantium var. sinensis</name>
    <dbReference type="NCBI Taxonomy" id="2711"/>
    <lineage>
        <taxon>Eukaryota</taxon>
        <taxon>Viridiplantae</taxon>
        <taxon>Streptophyta</taxon>
        <taxon>Embryophyta</taxon>
        <taxon>Tracheophyta</taxon>
        <taxon>Spermatophyta</taxon>
        <taxon>Magnoliopsida</taxon>
        <taxon>eudicotyledons</taxon>
        <taxon>Gunneridae</taxon>
        <taxon>Pentapetalae</taxon>
        <taxon>rosids</taxon>
        <taxon>malvids</taxon>
        <taxon>Sapindales</taxon>
        <taxon>Rutaceae</taxon>
        <taxon>Aurantioideae</taxon>
        <taxon>Citrus</taxon>
    </lineage>
</organism>
<feature type="region of interest" description="Disordered" evidence="1">
    <location>
        <begin position="29"/>
        <end position="56"/>
    </location>
</feature>
<dbReference type="PANTHER" id="PTHR34779">
    <property type="entry name" value="OS09G0542900 PROTEIN"/>
    <property type="match status" value="1"/>
</dbReference>
<dbReference type="InterPro" id="IPR038796">
    <property type="entry name" value="At1g76070-like"/>
</dbReference>
<dbReference type="PANTHER" id="PTHR34779:SF1">
    <property type="entry name" value="OS09G0542900 PROTEIN"/>
    <property type="match status" value="1"/>
</dbReference>
<evidence type="ECO:0000313" key="3">
    <source>
        <dbReference type="Proteomes" id="UP000027120"/>
    </source>
</evidence>
<proteinExistence type="predicted"/>
<dbReference type="Proteomes" id="UP000027120">
    <property type="component" value="Unassembled WGS sequence"/>
</dbReference>
<feature type="region of interest" description="Disordered" evidence="1">
    <location>
        <begin position="153"/>
        <end position="176"/>
    </location>
</feature>
<feature type="compositionally biased region" description="Basic and acidic residues" evidence="1">
    <location>
        <begin position="156"/>
        <end position="171"/>
    </location>
</feature>
<dbReference type="STRING" id="2711.A0A067GZE1"/>
<gene>
    <name evidence="2" type="ORF">CISIN_1g024266mg</name>
</gene>
<dbReference type="eggNOG" id="ENOG502RXP4">
    <property type="taxonomic scope" value="Eukaryota"/>
</dbReference>
<feature type="region of interest" description="Disordered" evidence="1">
    <location>
        <begin position="103"/>
        <end position="139"/>
    </location>
</feature>
<dbReference type="KEGG" id="cit:102621467"/>
<reference evidence="2 3" key="1">
    <citation type="submission" date="2014-04" db="EMBL/GenBank/DDBJ databases">
        <authorList>
            <consortium name="International Citrus Genome Consortium"/>
            <person name="Gmitter F."/>
            <person name="Chen C."/>
            <person name="Farmerie W."/>
            <person name="Harkins T."/>
            <person name="Desany B."/>
            <person name="Mohiuddin M."/>
            <person name="Kodira C."/>
            <person name="Borodovsky M."/>
            <person name="Lomsadze A."/>
            <person name="Burns P."/>
            <person name="Jenkins J."/>
            <person name="Prochnik S."/>
            <person name="Shu S."/>
            <person name="Chapman J."/>
            <person name="Pitluck S."/>
            <person name="Schmutz J."/>
            <person name="Rokhsar D."/>
        </authorList>
    </citation>
    <scope>NUCLEOTIDE SEQUENCE</scope>
</reference>
<dbReference type="PaxDb" id="2711-XP_006473720.1"/>
<feature type="compositionally biased region" description="Basic and acidic residues" evidence="1">
    <location>
        <begin position="108"/>
        <end position="125"/>
    </location>
</feature>
<feature type="compositionally biased region" description="Basic residues" evidence="1">
    <location>
        <begin position="38"/>
        <end position="53"/>
    </location>
</feature>
<dbReference type="AlphaFoldDB" id="A0A067GZE1"/>